<comment type="caution">
    <text evidence="1">The sequence shown here is derived from an EMBL/GenBank/DDBJ whole genome shotgun (WGS) entry which is preliminary data.</text>
</comment>
<reference evidence="1" key="1">
    <citation type="submission" date="2022-07" db="EMBL/GenBank/DDBJ databases">
        <authorList>
            <person name="Trinca V."/>
            <person name="Uliana J.V.C."/>
            <person name="Torres T.T."/>
            <person name="Ward R.J."/>
            <person name="Monesi N."/>
        </authorList>
    </citation>
    <scope>NUCLEOTIDE SEQUENCE</scope>
    <source>
        <strain evidence="1">HSMRA1968</strain>
        <tissue evidence="1">Whole embryos</tissue>
    </source>
</reference>
<keyword evidence="2" id="KW-1185">Reference proteome</keyword>
<feature type="non-terminal residue" evidence="1">
    <location>
        <position position="122"/>
    </location>
</feature>
<gene>
    <name evidence="1" type="ORF">Bhyg_16784</name>
</gene>
<sequence length="122" mass="13715">LFVNASLNAFRIRDGQIVANNLNLSISCNVCPSIPMILIEWIFDADHWKFGDELLVQGESFLVKFGSSNIHTNFNFTGVSSLGNCILDQQQCIFVIQNIRREATFITYSSGIETEFGVDDFL</sequence>
<evidence type="ECO:0000313" key="2">
    <source>
        <dbReference type="Proteomes" id="UP001151699"/>
    </source>
</evidence>
<dbReference type="Proteomes" id="UP001151699">
    <property type="component" value="Unassembled WGS sequence"/>
</dbReference>
<proteinExistence type="predicted"/>
<organism evidence="1 2">
    <name type="scientific">Pseudolycoriella hygida</name>
    <dbReference type="NCBI Taxonomy" id="35572"/>
    <lineage>
        <taxon>Eukaryota</taxon>
        <taxon>Metazoa</taxon>
        <taxon>Ecdysozoa</taxon>
        <taxon>Arthropoda</taxon>
        <taxon>Hexapoda</taxon>
        <taxon>Insecta</taxon>
        <taxon>Pterygota</taxon>
        <taxon>Neoptera</taxon>
        <taxon>Endopterygota</taxon>
        <taxon>Diptera</taxon>
        <taxon>Nematocera</taxon>
        <taxon>Sciaroidea</taxon>
        <taxon>Sciaridae</taxon>
        <taxon>Pseudolycoriella</taxon>
    </lineage>
</organism>
<protein>
    <submittedName>
        <fullName evidence="1">Uncharacterized protein</fullName>
    </submittedName>
</protein>
<name>A0A9Q0RT48_9DIPT</name>
<feature type="non-terminal residue" evidence="1">
    <location>
        <position position="1"/>
    </location>
</feature>
<dbReference type="EMBL" id="WJQU01002603">
    <property type="protein sequence ID" value="KAJ6632683.1"/>
    <property type="molecule type" value="Genomic_DNA"/>
</dbReference>
<accession>A0A9Q0RT48</accession>
<evidence type="ECO:0000313" key="1">
    <source>
        <dbReference type="EMBL" id="KAJ6632683.1"/>
    </source>
</evidence>
<dbReference type="AlphaFoldDB" id="A0A9Q0RT48"/>